<dbReference type="Gene3D" id="3.90.640.10">
    <property type="entry name" value="Actin, Chain A, domain 4"/>
    <property type="match status" value="1"/>
</dbReference>
<organism evidence="2 3">
    <name type="scientific">Orchesella dallaii</name>
    <dbReference type="NCBI Taxonomy" id="48710"/>
    <lineage>
        <taxon>Eukaryota</taxon>
        <taxon>Metazoa</taxon>
        <taxon>Ecdysozoa</taxon>
        <taxon>Arthropoda</taxon>
        <taxon>Hexapoda</taxon>
        <taxon>Collembola</taxon>
        <taxon>Entomobryomorpha</taxon>
        <taxon>Entomobryoidea</taxon>
        <taxon>Orchesellidae</taxon>
        <taxon>Orchesellinae</taxon>
        <taxon>Orchesella</taxon>
    </lineage>
</organism>
<dbReference type="Pfam" id="PF00022">
    <property type="entry name" value="Actin"/>
    <property type="match status" value="1"/>
</dbReference>
<proteinExistence type="inferred from homology"/>
<dbReference type="EMBL" id="CAXLJM020000046">
    <property type="protein sequence ID" value="CAL8111792.1"/>
    <property type="molecule type" value="Genomic_DNA"/>
</dbReference>
<dbReference type="InterPro" id="IPR004000">
    <property type="entry name" value="Actin"/>
</dbReference>
<evidence type="ECO:0000313" key="3">
    <source>
        <dbReference type="Proteomes" id="UP001642540"/>
    </source>
</evidence>
<dbReference type="Gene3D" id="3.30.420.40">
    <property type="match status" value="2"/>
</dbReference>
<gene>
    <name evidence="2" type="ORF">ODALV1_LOCUS15358</name>
</gene>
<dbReference type="Proteomes" id="UP001642540">
    <property type="component" value="Unassembled WGS sequence"/>
</dbReference>
<protein>
    <recommendedName>
        <fullName evidence="4">Actin-related protein 6</fullName>
    </recommendedName>
</protein>
<keyword evidence="3" id="KW-1185">Reference proteome</keyword>
<dbReference type="CDD" id="cd10210">
    <property type="entry name" value="ASKHA_NBD_Arp6"/>
    <property type="match status" value="1"/>
</dbReference>
<evidence type="ECO:0000313" key="2">
    <source>
        <dbReference type="EMBL" id="CAL8111792.1"/>
    </source>
</evidence>
<dbReference type="SMART" id="SM00268">
    <property type="entry name" value="ACTIN"/>
    <property type="match status" value="1"/>
</dbReference>
<comment type="similarity">
    <text evidence="1">Belongs to the actin family.</text>
</comment>
<name>A0ABP1QUX1_9HEXA</name>
<dbReference type="SUPFAM" id="SSF53067">
    <property type="entry name" value="Actin-like ATPase domain"/>
    <property type="match status" value="2"/>
</dbReference>
<accession>A0ABP1QUX1</accession>
<dbReference type="InterPro" id="IPR043129">
    <property type="entry name" value="ATPase_NBD"/>
</dbReference>
<sequence length="399" mass="45653">MPKLILDNGGYSIKAGFSTAEKPRLIPNCISKARSERRRPFIGDQIDDCRDTSGLFFILPFQKGYMVNADTQKTIWDYCFGKDVLDVTPTETDIVITEPHFNFKTLQEAVCELLFEEYEFRSLCRTSSSTSADYYYSITEGIQKKTSCTLVVDCGYSFTHIVPYVNGVKVTESVRRIDVGGKALTNHLKEIISYRQLHVLDETYLINQVKEDVCYVSTDFSQDVEVSKKKLSENNTIVREYVLPDYSSIRRGYIRKLEETGKRAKDNEQILRLNNERFTVPELLFHPSDVGIPQMGISEAIVTVIESFPEPIKHHFYDNIVLIGGTSCFPGFKERILHDVRRDASIYADTNVFLPTNPTFYAWEGAKKFSQDAEFSKYTVSRNTYNEKGLNAFAKICDI</sequence>
<reference evidence="2 3" key="1">
    <citation type="submission" date="2024-08" db="EMBL/GenBank/DDBJ databases">
        <authorList>
            <person name="Cucini C."/>
            <person name="Frati F."/>
        </authorList>
    </citation>
    <scope>NUCLEOTIDE SEQUENCE [LARGE SCALE GENOMIC DNA]</scope>
</reference>
<dbReference type="Gene3D" id="2.30.36.70">
    <property type="entry name" value="Actin, Chain A, domain 2"/>
    <property type="match status" value="1"/>
</dbReference>
<evidence type="ECO:0000256" key="1">
    <source>
        <dbReference type="RuleBase" id="RU000487"/>
    </source>
</evidence>
<dbReference type="PANTHER" id="PTHR11937">
    <property type="entry name" value="ACTIN"/>
    <property type="match status" value="1"/>
</dbReference>
<evidence type="ECO:0008006" key="4">
    <source>
        <dbReference type="Google" id="ProtNLM"/>
    </source>
</evidence>
<comment type="caution">
    <text evidence="2">The sequence shown here is derived from an EMBL/GenBank/DDBJ whole genome shotgun (WGS) entry which is preliminary data.</text>
</comment>